<evidence type="ECO:0000256" key="2">
    <source>
        <dbReference type="ARBA" id="ARBA00022448"/>
    </source>
</evidence>
<dbReference type="Gene3D" id="3.40.30.10">
    <property type="entry name" value="Glutaredoxin"/>
    <property type="match status" value="1"/>
</dbReference>
<sequence length="109" mass="11975">MLSLTDETFAAHIANADRPVLVDFWATWCPPCRMLEPVLAQIAAEYAADLEVVKVDVDNCPKTAANARVMAMPTLNLYVNGEVVHQIVGARPKAALLRELEPHLGLLIR</sequence>
<dbReference type="OrthoDB" id="9790390at2"/>
<protein>
    <recommendedName>
        <fullName evidence="6 7">Thioredoxin</fullName>
    </recommendedName>
</protein>
<evidence type="ECO:0000256" key="5">
    <source>
        <dbReference type="ARBA" id="ARBA00023284"/>
    </source>
</evidence>
<dbReference type="NCBIfam" id="TIGR01068">
    <property type="entry name" value="thioredoxin"/>
    <property type="match status" value="1"/>
</dbReference>
<proteinExistence type="inferred from homology"/>
<dbReference type="PANTHER" id="PTHR45663:SF11">
    <property type="entry name" value="GEO12009P1"/>
    <property type="match status" value="1"/>
</dbReference>
<evidence type="ECO:0000256" key="7">
    <source>
        <dbReference type="PIRNR" id="PIRNR000077"/>
    </source>
</evidence>
<dbReference type="Proteomes" id="UP000295680">
    <property type="component" value="Unassembled WGS sequence"/>
</dbReference>
<dbReference type="InterPro" id="IPR036249">
    <property type="entry name" value="Thioredoxin-like_sf"/>
</dbReference>
<dbReference type="Pfam" id="PF00085">
    <property type="entry name" value="Thioredoxin"/>
    <property type="match status" value="1"/>
</dbReference>
<dbReference type="GO" id="GO:0015035">
    <property type="term" value="F:protein-disulfide reductase activity"/>
    <property type="evidence" value="ECO:0007669"/>
    <property type="project" value="UniProtKB-UniRule"/>
</dbReference>
<evidence type="ECO:0000313" key="12">
    <source>
        <dbReference type="Proteomes" id="UP000295680"/>
    </source>
</evidence>
<evidence type="ECO:0000256" key="3">
    <source>
        <dbReference type="ARBA" id="ARBA00022982"/>
    </source>
</evidence>
<organism evidence="11 12">
    <name type="scientific">Actinocrispum wychmicini</name>
    <dbReference type="NCBI Taxonomy" id="1213861"/>
    <lineage>
        <taxon>Bacteria</taxon>
        <taxon>Bacillati</taxon>
        <taxon>Actinomycetota</taxon>
        <taxon>Actinomycetes</taxon>
        <taxon>Pseudonocardiales</taxon>
        <taxon>Pseudonocardiaceae</taxon>
        <taxon>Actinocrispum</taxon>
    </lineage>
</organism>
<keyword evidence="5 9" id="KW-0676">Redox-active center</keyword>
<dbReference type="PRINTS" id="PR00421">
    <property type="entry name" value="THIOREDOXIN"/>
</dbReference>
<feature type="site" description="Deprotonates C-terminal active site Cys" evidence="8">
    <location>
        <position position="23"/>
    </location>
</feature>
<dbReference type="RefSeq" id="WP_132111799.1">
    <property type="nucleotide sequence ID" value="NZ_SLWS01000001.1"/>
</dbReference>
<keyword evidence="12" id="KW-1185">Reference proteome</keyword>
<feature type="active site" description="Nucleophile" evidence="8">
    <location>
        <position position="29"/>
    </location>
</feature>
<accession>A0A4R2K683</accession>
<dbReference type="PROSITE" id="PS00194">
    <property type="entry name" value="THIOREDOXIN_1"/>
    <property type="match status" value="1"/>
</dbReference>
<dbReference type="InterPro" id="IPR017937">
    <property type="entry name" value="Thioredoxin_CS"/>
</dbReference>
<dbReference type="EMBL" id="SLWS01000001">
    <property type="protein sequence ID" value="TCO65416.1"/>
    <property type="molecule type" value="Genomic_DNA"/>
</dbReference>
<dbReference type="InterPro" id="IPR013766">
    <property type="entry name" value="Thioredoxin_domain"/>
</dbReference>
<dbReference type="AlphaFoldDB" id="A0A4R2K683"/>
<keyword evidence="3" id="KW-0249">Electron transport</keyword>
<dbReference type="SUPFAM" id="SSF52833">
    <property type="entry name" value="Thioredoxin-like"/>
    <property type="match status" value="1"/>
</dbReference>
<evidence type="ECO:0000256" key="9">
    <source>
        <dbReference type="PIRSR" id="PIRSR000077-4"/>
    </source>
</evidence>
<dbReference type="CDD" id="cd02947">
    <property type="entry name" value="TRX_family"/>
    <property type="match status" value="1"/>
</dbReference>
<comment type="caution">
    <text evidence="11">The sequence shown here is derived from an EMBL/GenBank/DDBJ whole genome shotgun (WGS) entry which is preliminary data.</text>
</comment>
<evidence type="ECO:0000259" key="10">
    <source>
        <dbReference type="PROSITE" id="PS51352"/>
    </source>
</evidence>
<dbReference type="PANTHER" id="PTHR45663">
    <property type="entry name" value="GEO12009P1"/>
    <property type="match status" value="1"/>
</dbReference>
<feature type="domain" description="Thioredoxin" evidence="10">
    <location>
        <begin position="1"/>
        <end position="105"/>
    </location>
</feature>
<evidence type="ECO:0000313" key="11">
    <source>
        <dbReference type="EMBL" id="TCO65416.1"/>
    </source>
</evidence>
<evidence type="ECO:0000256" key="1">
    <source>
        <dbReference type="ARBA" id="ARBA00008987"/>
    </source>
</evidence>
<dbReference type="FunFam" id="3.40.30.10:FF:000001">
    <property type="entry name" value="Thioredoxin"/>
    <property type="match status" value="1"/>
</dbReference>
<keyword evidence="4 9" id="KW-1015">Disulfide bond</keyword>
<feature type="site" description="Contributes to redox potential value" evidence="8">
    <location>
        <position position="30"/>
    </location>
</feature>
<dbReference type="GO" id="GO:0005829">
    <property type="term" value="C:cytosol"/>
    <property type="evidence" value="ECO:0007669"/>
    <property type="project" value="TreeGrafter"/>
</dbReference>
<feature type="active site" description="Nucleophile" evidence="8">
    <location>
        <position position="32"/>
    </location>
</feature>
<dbReference type="InterPro" id="IPR005746">
    <property type="entry name" value="Thioredoxin"/>
</dbReference>
<reference evidence="11 12" key="1">
    <citation type="submission" date="2019-03" db="EMBL/GenBank/DDBJ databases">
        <title>Genomic Encyclopedia of Type Strains, Phase IV (KMG-IV): sequencing the most valuable type-strain genomes for metagenomic binning, comparative biology and taxonomic classification.</title>
        <authorList>
            <person name="Goeker M."/>
        </authorList>
    </citation>
    <scope>NUCLEOTIDE SEQUENCE [LARGE SCALE GENOMIC DNA]</scope>
    <source>
        <strain evidence="11 12">DSM 45934</strain>
    </source>
</reference>
<comment type="similarity">
    <text evidence="1 7">Belongs to the thioredoxin family.</text>
</comment>
<evidence type="ECO:0000256" key="8">
    <source>
        <dbReference type="PIRSR" id="PIRSR000077-1"/>
    </source>
</evidence>
<name>A0A4R2K683_9PSEU</name>
<evidence type="ECO:0000256" key="4">
    <source>
        <dbReference type="ARBA" id="ARBA00023157"/>
    </source>
</evidence>
<keyword evidence="2" id="KW-0813">Transport</keyword>
<gene>
    <name evidence="11" type="ORF">EV192_1011208</name>
</gene>
<evidence type="ECO:0000256" key="6">
    <source>
        <dbReference type="NCBIfam" id="TIGR01068"/>
    </source>
</evidence>
<feature type="disulfide bond" description="Redox-active" evidence="9">
    <location>
        <begin position="29"/>
        <end position="32"/>
    </location>
</feature>
<dbReference type="PROSITE" id="PS51352">
    <property type="entry name" value="THIOREDOXIN_2"/>
    <property type="match status" value="1"/>
</dbReference>
<dbReference type="GO" id="GO:0045454">
    <property type="term" value="P:cell redox homeostasis"/>
    <property type="evidence" value="ECO:0007669"/>
    <property type="project" value="TreeGrafter"/>
</dbReference>
<dbReference type="PIRSF" id="PIRSF000077">
    <property type="entry name" value="Thioredoxin"/>
    <property type="match status" value="1"/>
</dbReference>
<feature type="site" description="Contributes to redox potential value" evidence="8">
    <location>
        <position position="31"/>
    </location>
</feature>